<evidence type="ECO:0000313" key="3">
    <source>
        <dbReference type="Proteomes" id="UP000765509"/>
    </source>
</evidence>
<protein>
    <recommendedName>
        <fullName evidence="1">Integrase zinc-binding domain-containing protein</fullName>
    </recommendedName>
</protein>
<sequence length="150" mass="17769">MDYILLILQECHAHPYIGHMSEERTKERVARTAWWPKWEQEFHEYINTCERFQKVKQKNGKKSGLLQHMKEPKHPWETINMAWASGPVPGGKEYFNTCLVIFDRYSKSLMCLRSHKEDMAMDTALLFYTNIISTCEVPKIIISDRDPKFT</sequence>
<dbReference type="Pfam" id="PF17921">
    <property type="entry name" value="Integrase_H2C2"/>
    <property type="match status" value="1"/>
</dbReference>
<reference evidence="2" key="1">
    <citation type="submission" date="2021-03" db="EMBL/GenBank/DDBJ databases">
        <title>Draft genome sequence of rust myrtle Austropuccinia psidii MF-1, a brazilian biotype.</title>
        <authorList>
            <person name="Quecine M.C."/>
            <person name="Pachon D.M.R."/>
            <person name="Bonatelli M.L."/>
            <person name="Correr F.H."/>
            <person name="Franceschini L.M."/>
            <person name="Leite T.F."/>
            <person name="Margarido G.R.A."/>
            <person name="Almeida C.A."/>
            <person name="Ferrarezi J.A."/>
            <person name="Labate C.A."/>
        </authorList>
    </citation>
    <scope>NUCLEOTIDE SEQUENCE</scope>
    <source>
        <strain evidence="2">MF-1</strain>
    </source>
</reference>
<dbReference type="InterPro" id="IPR036397">
    <property type="entry name" value="RNaseH_sf"/>
</dbReference>
<dbReference type="InterPro" id="IPR012337">
    <property type="entry name" value="RNaseH-like_sf"/>
</dbReference>
<dbReference type="PANTHER" id="PTHR37984:SF5">
    <property type="entry name" value="PROTEIN NYNRIN-LIKE"/>
    <property type="match status" value="1"/>
</dbReference>
<accession>A0A9Q3KQ54</accession>
<dbReference type="EMBL" id="AVOT02119641">
    <property type="protein sequence ID" value="MBW0584997.1"/>
    <property type="molecule type" value="Genomic_DNA"/>
</dbReference>
<proteinExistence type="predicted"/>
<dbReference type="PANTHER" id="PTHR37984">
    <property type="entry name" value="PROTEIN CBG26694"/>
    <property type="match status" value="1"/>
</dbReference>
<dbReference type="Gene3D" id="1.10.340.70">
    <property type="match status" value="1"/>
</dbReference>
<dbReference type="AlphaFoldDB" id="A0A9Q3KQ54"/>
<dbReference type="SUPFAM" id="SSF53098">
    <property type="entry name" value="Ribonuclease H-like"/>
    <property type="match status" value="1"/>
</dbReference>
<dbReference type="Proteomes" id="UP000765509">
    <property type="component" value="Unassembled WGS sequence"/>
</dbReference>
<keyword evidence="3" id="KW-1185">Reference proteome</keyword>
<organism evidence="2 3">
    <name type="scientific">Austropuccinia psidii MF-1</name>
    <dbReference type="NCBI Taxonomy" id="1389203"/>
    <lineage>
        <taxon>Eukaryota</taxon>
        <taxon>Fungi</taxon>
        <taxon>Dikarya</taxon>
        <taxon>Basidiomycota</taxon>
        <taxon>Pucciniomycotina</taxon>
        <taxon>Pucciniomycetes</taxon>
        <taxon>Pucciniales</taxon>
        <taxon>Sphaerophragmiaceae</taxon>
        <taxon>Austropuccinia</taxon>
    </lineage>
</organism>
<name>A0A9Q3KQ54_9BASI</name>
<dbReference type="GO" id="GO:0003676">
    <property type="term" value="F:nucleic acid binding"/>
    <property type="evidence" value="ECO:0007669"/>
    <property type="project" value="InterPro"/>
</dbReference>
<dbReference type="InterPro" id="IPR041588">
    <property type="entry name" value="Integrase_H2C2"/>
</dbReference>
<evidence type="ECO:0000313" key="2">
    <source>
        <dbReference type="EMBL" id="MBW0584997.1"/>
    </source>
</evidence>
<dbReference type="InterPro" id="IPR050951">
    <property type="entry name" value="Retrovirus_Pol_polyprotein"/>
</dbReference>
<evidence type="ECO:0000259" key="1">
    <source>
        <dbReference type="Pfam" id="PF17921"/>
    </source>
</evidence>
<gene>
    <name evidence="2" type="ORF">O181_124712</name>
</gene>
<dbReference type="Gene3D" id="3.30.420.10">
    <property type="entry name" value="Ribonuclease H-like superfamily/Ribonuclease H"/>
    <property type="match status" value="1"/>
</dbReference>
<comment type="caution">
    <text evidence="2">The sequence shown here is derived from an EMBL/GenBank/DDBJ whole genome shotgun (WGS) entry which is preliminary data.</text>
</comment>
<feature type="domain" description="Integrase zinc-binding" evidence="1">
    <location>
        <begin position="5"/>
        <end position="57"/>
    </location>
</feature>